<dbReference type="GO" id="GO:0012505">
    <property type="term" value="C:endomembrane system"/>
    <property type="evidence" value="ECO:0000318"/>
    <property type="project" value="GO_Central"/>
</dbReference>
<dbReference type="GeneID" id="585757"/>
<keyword evidence="1" id="KW-0812">Transmembrane</keyword>
<dbReference type="GO" id="GO:0005783">
    <property type="term" value="C:endoplasmic reticulum"/>
    <property type="evidence" value="ECO:0000318"/>
    <property type="project" value="GO_Central"/>
</dbReference>
<dbReference type="InterPro" id="IPR036361">
    <property type="entry name" value="SAP_dom_sf"/>
</dbReference>
<evidence type="ECO:0000256" key="1">
    <source>
        <dbReference type="SAM" id="Phobius"/>
    </source>
</evidence>
<evidence type="ECO:0000313" key="4">
    <source>
        <dbReference type="Proteomes" id="UP000007110"/>
    </source>
</evidence>
<keyword evidence="1" id="KW-1133">Transmembrane helix</keyword>
<feature type="transmembrane region" description="Helical" evidence="1">
    <location>
        <begin position="99"/>
        <end position="117"/>
    </location>
</feature>
<keyword evidence="4" id="KW-1185">Reference proteome</keyword>
<feature type="transmembrane region" description="Helical" evidence="1">
    <location>
        <begin position="354"/>
        <end position="378"/>
    </location>
</feature>
<name>A0A7M7PC74_STRPU</name>
<dbReference type="Proteomes" id="UP000007110">
    <property type="component" value="Unassembled WGS sequence"/>
</dbReference>
<dbReference type="PROSITE" id="PS50800">
    <property type="entry name" value="SAP"/>
    <property type="match status" value="1"/>
</dbReference>
<proteinExistence type="predicted"/>
<dbReference type="GO" id="GO:0007030">
    <property type="term" value="P:Golgi organization"/>
    <property type="evidence" value="ECO:0000318"/>
    <property type="project" value="GO_Central"/>
</dbReference>
<dbReference type="InterPro" id="IPR003034">
    <property type="entry name" value="SAP_dom"/>
</dbReference>
<organism evidence="3 4">
    <name type="scientific">Strongylocentrotus purpuratus</name>
    <name type="common">Purple sea urchin</name>
    <dbReference type="NCBI Taxonomy" id="7668"/>
    <lineage>
        <taxon>Eukaryota</taxon>
        <taxon>Metazoa</taxon>
        <taxon>Echinodermata</taxon>
        <taxon>Eleutherozoa</taxon>
        <taxon>Echinozoa</taxon>
        <taxon>Echinoidea</taxon>
        <taxon>Euechinoidea</taxon>
        <taxon>Echinacea</taxon>
        <taxon>Camarodonta</taxon>
        <taxon>Echinidea</taxon>
        <taxon>Strongylocentrotidae</taxon>
        <taxon>Strongylocentrotus</taxon>
    </lineage>
</organism>
<dbReference type="SMART" id="SM00513">
    <property type="entry name" value="SAP"/>
    <property type="match status" value="1"/>
</dbReference>
<evidence type="ECO:0000313" key="3">
    <source>
        <dbReference type="EnsemblMetazoa" id="XP_030848183"/>
    </source>
</evidence>
<reference evidence="4" key="1">
    <citation type="submission" date="2015-02" db="EMBL/GenBank/DDBJ databases">
        <title>Genome sequencing for Strongylocentrotus purpuratus.</title>
        <authorList>
            <person name="Murali S."/>
            <person name="Liu Y."/>
            <person name="Vee V."/>
            <person name="English A."/>
            <person name="Wang M."/>
            <person name="Skinner E."/>
            <person name="Han Y."/>
            <person name="Muzny D.M."/>
            <person name="Worley K.C."/>
            <person name="Gibbs R.A."/>
        </authorList>
    </citation>
    <scope>NUCLEOTIDE SEQUENCE</scope>
</reference>
<dbReference type="KEGG" id="spu:585757"/>
<dbReference type="FunCoup" id="A0A7M7PC74">
    <property type="interactions" value="1125"/>
</dbReference>
<feature type="transmembrane region" description="Helical" evidence="1">
    <location>
        <begin position="160"/>
        <end position="183"/>
    </location>
</feature>
<evidence type="ECO:0000259" key="2">
    <source>
        <dbReference type="PROSITE" id="PS50800"/>
    </source>
</evidence>
<protein>
    <recommendedName>
        <fullName evidence="2">SAP domain-containing protein</fullName>
    </recommendedName>
</protein>
<dbReference type="OMA" id="EEPYDKR"/>
<dbReference type="Gene3D" id="1.10.720.30">
    <property type="entry name" value="SAP domain"/>
    <property type="match status" value="1"/>
</dbReference>
<keyword evidence="1" id="KW-0472">Membrane</keyword>
<dbReference type="GO" id="GO:0016020">
    <property type="term" value="C:membrane"/>
    <property type="evidence" value="ECO:0000318"/>
    <property type="project" value="GO_Central"/>
</dbReference>
<dbReference type="EnsemblMetazoa" id="XM_030992323">
    <property type="protein sequence ID" value="XP_030848183"/>
    <property type="gene ID" value="LOC585757"/>
</dbReference>
<dbReference type="GO" id="GO:0000045">
    <property type="term" value="P:autophagosome assembly"/>
    <property type="evidence" value="ECO:0000318"/>
    <property type="project" value="GO_Central"/>
</dbReference>
<dbReference type="Pfam" id="PF02037">
    <property type="entry name" value="SAP"/>
    <property type="match status" value="1"/>
</dbReference>
<dbReference type="RefSeq" id="XP_030848183.1">
    <property type="nucleotide sequence ID" value="XM_030992323.1"/>
</dbReference>
<feature type="transmembrane region" description="Helical" evidence="1">
    <location>
        <begin position="419"/>
        <end position="440"/>
    </location>
</feature>
<dbReference type="AlphaFoldDB" id="A0A7M7PC74"/>
<reference evidence="3" key="2">
    <citation type="submission" date="2021-01" db="UniProtKB">
        <authorList>
            <consortium name="EnsemblMetazoa"/>
        </authorList>
    </citation>
    <scope>IDENTIFICATION</scope>
</reference>
<dbReference type="CTD" id="81671"/>
<feature type="transmembrane region" description="Helical" evidence="1">
    <location>
        <begin position="321"/>
        <end position="342"/>
    </location>
</feature>
<feature type="domain" description="SAP" evidence="2">
    <location>
        <begin position="3"/>
        <end position="37"/>
    </location>
</feature>
<dbReference type="SUPFAM" id="SSF68906">
    <property type="entry name" value="SAP domain"/>
    <property type="match status" value="1"/>
</dbReference>
<dbReference type="OrthoDB" id="2016540at2759"/>
<sequence length="452" mass="51358">MDYSHLKVPQLKEELKRRGLKPHGLKDQLVLRLKDADNMFKQNNLNPDIGQLIRAGPNTPTSGDDPSTPEELEALREMRKVDREERAKITLLRKPLTTLQYFFLEICIMIVGWTHRLWSNRRKVVVFILCLVTMAILYHLEGSHQVYVQYLEKKTMWCLYWIGLGVLSSVGLGTGLHTFLLYLGPHIASVTLAAFECQSVNFPEPPYPDKIVCPESIEGSSAISMTIWSVLQKVRVEAIMWGAGTALGELPPYFMAKAARLSGVEPDSEEYEEFEEMMEHSQNSQQDFMTRMKFGIQRLVQRVGFFGILACASIPNPLFDLAGITCGHFLVPFWTFFGATLIGKAVIKMSIQTLFVIITFSEHYVDFMVDLIGGIPMVGPPLQRPFRDLLAKQKSKLHRKPGGSSGDKNNLLGFLFEKLIIAMVIYFVISIVNSLAQRYLKRVQEKNREKSH</sequence>
<feature type="transmembrane region" description="Helical" evidence="1">
    <location>
        <begin position="124"/>
        <end position="140"/>
    </location>
</feature>
<accession>A0A7M7PC74</accession>
<dbReference type="InParanoid" id="A0A7M7PC74"/>
<feature type="transmembrane region" description="Helical" evidence="1">
    <location>
        <begin position="299"/>
        <end position="315"/>
    </location>
</feature>